<proteinExistence type="predicted"/>
<evidence type="ECO:0000313" key="3">
    <source>
        <dbReference type="Proteomes" id="UP000652847"/>
    </source>
</evidence>
<keyword evidence="3" id="KW-1185">Reference proteome</keyword>
<dbReference type="Proteomes" id="UP000652847">
    <property type="component" value="Unassembled WGS sequence"/>
</dbReference>
<evidence type="ECO:0000256" key="1">
    <source>
        <dbReference type="SAM" id="SignalP"/>
    </source>
</evidence>
<comment type="caution">
    <text evidence="2">The sequence shown here is derived from an EMBL/GenBank/DDBJ whole genome shotgun (WGS) entry which is preliminary data.</text>
</comment>
<reference evidence="2 3" key="1">
    <citation type="submission" date="2020-08" db="EMBL/GenBank/DDBJ databases">
        <title>Genome public.</title>
        <authorList>
            <person name="Liu C."/>
            <person name="Sun Q."/>
        </authorList>
    </citation>
    <scope>NUCLEOTIDE SEQUENCE [LARGE SCALE GENOMIC DNA]</scope>
    <source>
        <strain evidence="2 3">BX17</strain>
    </source>
</reference>
<feature type="signal peptide" evidence="1">
    <location>
        <begin position="1"/>
        <end position="33"/>
    </location>
</feature>
<evidence type="ECO:0000313" key="2">
    <source>
        <dbReference type="EMBL" id="MBC5650076.1"/>
    </source>
</evidence>
<keyword evidence="1" id="KW-0732">Signal</keyword>
<dbReference type="AlphaFoldDB" id="A0A8I0DQ32"/>
<protein>
    <submittedName>
        <fullName evidence="2">Uncharacterized protein</fullName>
    </submittedName>
</protein>
<gene>
    <name evidence="2" type="ORF">H8S54_02795</name>
</gene>
<name>A0A8I0DQ32_9FIRM</name>
<sequence length="534" mass="58967">MKKKQFFYTFAAGIFAAAILAGGLVSSPTLVSADEEPTAEATDASNNPQDNNASQLQTLLENEGFYVQQGSFYELDTLKEASAGRLLSCFGNNAGSSYMVFNLPAAPEQDNAKGNPDYNWPDETATLYDDPNVENAPANPYFAPGGWQYKLGQDEAIVLITQLSPECKYYSFINYVMFTQQKEGKDYTNEKAFFSAGNEETGLYHPIFGSIGDSVNMVNIKHDGDSAYGSQAVIVISANQTVTEKVTAQLTAAGYDESMINVMPIPVDTYNMGLQKGADTFSFLGRISQPTDQDAYDSYTESLSANSVVYRVSPQKELDADPYENAVLTARGTGEHEISKLKNGSQHLDEIREAIISQYANEYDYEELSTDIAVPEGLTAYLNDRNAQGDNRDTAYVMTKDFTLNSDEDFVVVYGVNHTQTGKALYSNAVLYARPMLNGVCSVYDSLFPGSAASYLEEDCDNADDYYVYKMARTQMDDYTAIIEHSTGNEKGKFYGVDNGDTLLLAFRAYMDENNVGASYYEIVYDRAIVFHKK</sequence>
<organism evidence="2 3">
    <name type="scientific">Blautia segnis</name>
    <dbReference type="NCBI Taxonomy" id="2763030"/>
    <lineage>
        <taxon>Bacteria</taxon>
        <taxon>Bacillati</taxon>
        <taxon>Bacillota</taxon>
        <taxon>Clostridia</taxon>
        <taxon>Lachnospirales</taxon>
        <taxon>Lachnospiraceae</taxon>
        <taxon>Blautia</taxon>
    </lineage>
</organism>
<dbReference type="RefSeq" id="WP_186900859.1">
    <property type="nucleotide sequence ID" value="NZ_JACOOT010000008.1"/>
</dbReference>
<accession>A0A8I0DQ32</accession>
<feature type="chain" id="PRO_5034153186" evidence="1">
    <location>
        <begin position="34"/>
        <end position="534"/>
    </location>
</feature>
<dbReference type="EMBL" id="JACOOT010000008">
    <property type="protein sequence ID" value="MBC5650076.1"/>
    <property type="molecule type" value="Genomic_DNA"/>
</dbReference>